<feature type="domain" description="RNA-binding S4" evidence="7">
    <location>
        <begin position="54"/>
        <end position="118"/>
    </location>
</feature>
<evidence type="ECO:0000256" key="4">
    <source>
        <dbReference type="PIRSR" id="PIRSR606225-1"/>
    </source>
</evidence>
<dbReference type="OrthoDB" id="9785808at2"/>
<dbReference type="InterPro" id="IPR002942">
    <property type="entry name" value="S4_RNA-bd"/>
</dbReference>
<dbReference type="PANTHER" id="PTHR21600">
    <property type="entry name" value="MITOCHONDRIAL RNA PSEUDOURIDINE SYNTHASE"/>
    <property type="match status" value="1"/>
</dbReference>
<evidence type="ECO:0000313" key="8">
    <source>
        <dbReference type="EMBL" id="RMX18922.1"/>
    </source>
</evidence>
<dbReference type="EMBL" id="RDQJ01000001">
    <property type="protein sequence ID" value="RMX18922.1"/>
    <property type="molecule type" value="Genomic_DNA"/>
</dbReference>
<evidence type="ECO:0000256" key="2">
    <source>
        <dbReference type="ARBA" id="ARBA00023235"/>
    </source>
</evidence>
<comment type="catalytic activity">
    <reaction evidence="6">
        <text>a uridine in RNA = a pseudouridine in RNA</text>
        <dbReference type="Rhea" id="RHEA:48348"/>
        <dbReference type="Rhea" id="RHEA-COMP:12068"/>
        <dbReference type="Rhea" id="RHEA-COMP:12069"/>
        <dbReference type="ChEBI" id="CHEBI:65314"/>
        <dbReference type="ChEBI" id="CHEBI:65315"/>
    </reaction>
</comment>
<dbReference type="Proteomes" id="UP000275180">
    <property type="component" value="Unassembled WGS sequence"/>
</dbReference>
<dbReference type="CDD" id="cd00165">
    <property type="entry name" value="S4"/>
    <property type="match status" value="1"/>
</dbReference>
<comment type="function">
    <text evidence="6">Responsible for synthesis of pseudouridine from uracil.</text>
</comment>
<dbReference type="InterPro" id="IPR050188">
    <property type="entry name" value="RluA_PseudoU_synthase"/>
</dbReference>
<evidence type="ECO:0000256" key="1">
    <source>
        <dbReference type="ARBA" id="ARBA00010876"/>
    </source>
</evidence>
<feature type="active site" evidence="4">
    <location>
        <position position="176"/>
    </location>
</feature>
<dbReference type="AlphaFoldDB" id="A0A3M6RUN7"/>
<dbReference type="Gene3D" id="3.10.290.10">
    <property type="entry name" value="RNA-binding S4 domain"/>
    <property type="match status" value="1"/>
</dbReference>
<dbReference type="SUPFAM" id="SSF55174">
    <property type="entry name" value="Alpha-L RNA-binding motif"/>
    <property type="match status" value="1"/>
</dbReference>
<keyword evidence="2 6" id="KW-0413">Isomerase</keyword>
<dbReference type="GO" id="GO:0003723">
    <property type="term" value="F:RNA binding"/>
    <property type="evidence" value="ECO:0007669"/>
    <property type="project" value="UniProtKB-KW"/>
</dbReference>
<dbReference type="InterPro" id="IPR006225">
    <property type="entry name" value="PsdUridine_synth_RluC/D"/>
</dbReference>
<evidence type="ECO:0000313" key="9">
    <source>
        <dbReference type="Proteomes" id="UP000275180"/>
    </source>
</evidence>
<dbReference type="EC" id="5.4.99.-" evidence="6"/>
<comment type="catalytic activity">
    <reaction evidence="3">
        <text>uridine(1911/1915/1917) in 23S rRNA = pseudouridine(1911/1915/1917) in 23S rRNA</text>
        <dbReference type="Rhea" id="RHEA:42524"/>
        <dbReference type="Rhea" id="RHEA-COMP:10097"/>
        <dbReference type="Rhea" id="RHEA-COMP:10098"/>
        <dbReference type="ChEBI" id="CHEBI:65314"/>
        <dbReference type="ChEBI" id="CHEBI:65315"/>
        <dbReference type="EC" id="5.4.99.23"/>
    </reaction>
</comment>
<dbReference type="CDD" id="cd02869">
    <property type="entry name" value="PseudoU_synth_RluA_like"/>
    <property type="match status" value="1"/>
</dbReference>
<comment type="similarity">
    <text evidence="1 6">Belongs to the pseudouridine synthase RluA family.</text>
</comment>
<accession>A0A3M6RUN7</accession>
<dbReference type="InterPro" id="IPR006224">
    <property type="entry name" value="PsdUridine_synth_RluA-like_CS"/>
</dbReference>
<dbReference type="PROSITE" id="PS01129">
    <property type="entry name" value="PSI_RLU"/>
    <property type="match status" value="1"/>
</dbReference>
<dbReference type="PROSITE" id="PS50889">
    <property type="entry name" value="S4"/>
    <property type="match status" value="1"/>
</dbReference>
<evidence type="ECO:0000256" key="5">
    <source>
        <dbReference type="PROSITE-ProRule" id="PRU00182"/>
    </source>
</evidence>
<dbReference type="GO" id="GO:0160140">
    <property type="term" value="F:23S rRNA pseudouridine(1911/1915/1917) synthase activity"/>
    <property type="evidence" value="ECO:0007669"/>
    <property type="project" value="UniProtKB-EC"/>
</dbReference>
<dbReference type="SMART" id="SM00363">
    <property type="entry name" value="S4"/>
    <property type="match status" value="1"/>
</dbReference>
<dbReference type="PANTHER" id="PTHR21600:SF44">
    <property type="entry name" value="RIBOSOMAL LARGE SUBUNIT PSEUDOURIDINE SYNTHASE D"/>
    <property type="match status" value="1"/>
</dbReference>
<proteinExistence type="inferred from homology"/>
<dbReference type="GO" id="GO:0000455">
    <property type="term" value="P:enzyme-directed rRNA pseudouridine synthesis"/>
    <property type="evidence" value="ECO:0007669"/>
    <property type="project" value="UniProtKB-ARBA"/>
</dbReference>
<dbReference type="InterPro" id="IPR006145">
    <property type="entry name" value="PsdUridine_synth_RsuA/RluA"/>
</dbReference>
<name>A0A3M6RUN7_9BURK</name>
<dbReference type="InterPro" id="IPR020103">
    <property type="entry name" value="PsdUridine_synth_cat_dom_sf"/>
</dbReference>
<sequence>MPRPSLSGARGCGISRLGMSDLEYLESLQGAAQPEFDLSGELREQPVAAALHGARLDKALLELAPEFSRSHLQQLIRSGQVWLDGATALKPAQKVAVGQCLRVALQPTEQSQAFVPEPMALDIVYEDQALLVINKPAGLVVHPAAGHWRGTLLNGLLAHAPVFATLPRAGIVHRLDKDTSGLLVVAKSLPAATALVAQIAQRAVARRYLAVAHAGPGARAWPEAGQALRVDAPIGRDPQQRLRMAVVDLQRHPGKPAQTDMRLLVRQGGFALLHCALHTGRTHQIRVHAKHLGWPLVGDATYGGQPHPAIARQALHAWQLALAHPLHGQPLRFCAPPPQDMQQLLQALQLPWPEVAEVAEGIEAEPPGAGQFADNR</sequence>
<dbReference type="SUPFAM" id="SSF55120">
    <property type="entry name" value="Pseudouridine synthase"/>
    <property type="match status" value="1"/>
</dbReference>
<keyword evidence="5" id="KW-0694">RNA-binding</keyword>
<dbReference type="Gene3D" id="3.30.2350.10">
    <property type="entry name" value="Pseudouridine synthase"/>
    <property type="match status" value="1"/>
</dbReference>
<dbReference type="Pfam" id="PF00849">
    <property type="entry name" value="PseudoU_synth_2"/>
    <property type="match status" value="1"/>
</dbReference>
<comment type="caution">
    <text evidence="8">The sequence shown here is derived from an EMBL/GenBank/DDBJ whole genome shotgun (WGS) entry which is preliminary data.</text>
</comment>
<dbReference type="InterPro" id="IPR036986">
    <property type="entry name" value="S4_RNA-bd_sf"/>
</dbReference>
<evidence type="ECO:0000256" key="3">
    <source>
        <dbReference type="ARBA" id="ARBA00036882"/>
    </source>
</evidence>
<gene>
    <name evidence="8" type="ORF">EBQ34_00755</name>
</gene>
<reference evidence="8 9" key="1">
    <citation type="submission" date="2018-10" db="EMBL/GenBank/DDBJ databases">
        <title>Comamonadaceae CDC group NO-1 genome sequencing and assembly.</title>
        <authorList>
            <person name="Bernier A.-M."/>
            <person name="Bernard K."/>
        </authorList>
    </citation>
    <scope>NUCLEOTIDE SEQUENCE [LARGE SCALE GENOMIC DNA]</scope>
    <source>
        <strain evidence="8 9">NML180582</strain>
    </source>
</reference>
<evidence type="ECO:0000256" key="6">
    <source>
        <dbReference type="RuleBase" id="RU362028"/>
    </source>
</evidence>
<organism evidence="8 9">
    <name type="scientific">Vandammella animalimorsus</name>
    <dbReference type="NCBI Taxonomy" id="2029117"/>
    <lineage>
        <taxon>Bacteria</taxon>
        <taxon>Pseudomonadati</taxon>
        <taxon>Pseudomonadota</taxon>
        <taxon>Betaproteobacteria</taxon>
        <taxon>Burkholderiales</taxon>
        <taxon>Comamonadaceae</taxon>
        <taxon>Vandammella</taxon>
    </lineage>
</organism>
<evidence type="ECO:0000259" key="7">
    <source>
        <dbReference type="SMART" id="SM00363"/>
    </source>
</evidence>
<protein>
    <recommendedName>
        <fullName evidence="6">Pseudouridine synthase</fullName>
        <ecNumber evidence="6">5.4.99.-</ecNumber>
    </recommendedName>
</protein>
<dbReference type="NCBIfam" id="TIGR00005">
    <property type="entry name" value="rluA_subfam"/>
    <property type="match status" value="1"/>
</dbReference>
<dbReference type="Pfam" id="PF01479">
    <property type="entry name" value="S4"/>
    <property type="match status" value="1"/>
</dbReference>